<feature type="region of interest" description="Disordered" evidence="6">
    <location>
        <begin position="764"/>
        <end position="789"/>
    </location>
</feature>
<reference evidence="9 10" key="1">
    <citation type="submission" date="2023-06" db="EMBL/GenBank/DDBJ databases">
        <authorList>
            <person name="Feng G."/>
            <person name="Li J."/>
            <person name="Zhu H."/>
        </authorList>
    </citation>
    <scope>NUCLEOTIDE SEQUENCE [LARGE SCALE GENOMIC DNA]</scope>
    <source>
        <strain evidence="9 10">RHCKG28</strain>
    </source>
</reference>
<dbReference type="Pfam" id="PF03772">
    <property type="entry name" value="Competence"/>
    <property type="match status" value="1"/>
</dbReference>
<feature type="transmembrane region" description="Helical" evidence="7">
    <location>
        <begin position="434"/>
        <end position="455"/>
    </location>
</feature>
<dbReference type="EMBL" id="JAUCMN010000004">
    <property type="protein sequence ID" value="MDM7891558.1"/>
    <property type="molecule type" value="Genomic_DNA"/>
</dbReference>
<evidence type="ECO:0000313" key="10">
    <source>
        <dbReference type="Proteomes" id="UP001236404"/>
    </source>
</evidence>
<evidence type="ECO:0000256" key="1">
    <source>
        <dbReference type="ARBA" id="ARBA00004651"/>
    </source>
</evidence>
<organism evidence="9 10">
    <name type="scientific">Curtobacterium caseinilyticum</name>
    <dbReference type="NCBI Taxonomy" id="3055137"/>
    <lineage>
        <taxon>Bacteria</taxon>
        <taxon>Bacillati</taxon>
        <taxon>Actinomycetota</taxon>
        <taxon>Actinomycetes</taxon>
        <taxon>Micrococcales</taxon>
        <taxon>Microbacteriaceae</taxon>
        <taxon>Curtobacterium</taxon>
    </lineage>
</organism>
<feature type="transmembrane region" description="Helical" evidence="7">
    <location>
        <begin position="292"/>
        <end position="308"/>
    </location>
</feature>
<feature type="transmembrane region" description="Helical" evidence="7">
    <location>
        <begin position="36"/>
        <end position="57"/>
    </location>
</feature>
<feature type="transmembrane region" description="Helical" evidence="7">
    <location>
        <begin position="338"/>
        <end position="355"/>
    </location>
</feature>
<feature type="transmembrane region" description="Helical" evidence="7">
    <location>
        <begin position="238"/>
        <end position="260"/>
    </location>
</feature>
<dbReference type="Proteomes" id="UP001236404">
    <property type="component" value="Unassembled WGS sequence"/>
</dbReference>
<feature type="region of interest" description="Disordered" evidence="6">
    <location>
        <begin position="847"/>
        <end position="912"/>
    </location>
</feature>
<feature type="transmembrane region" description="Helical" evidence="7">
    <location>
        <begin position="69"/>
        <end position="92"/>
    </location>
</feature>
<dbReference type="InterPro" id="IPR001279">
    <property type="entry name" value="Metallo-B-lactamas"/>
</dbReference>
<keyword evidence="4 7" id="KW-1133">Transmembrane helix</keyword>
<dbReference type="SUPFAM" id="SSF56281">
    <property type="entry name" value="Metallo-hydrolase/oxidoreductase"/>
    <property type="match status" value="1"/>
</dbReference>
<evidence type="ECO:0000256" key="4">
    <source>
        <dbReference type="ARBA" id="ARBA00022989"/>
    </source>
</evidence>
<feature type="transmembrane region" description="Helical" evidence="7">
    <location>
        <begin position="269"/>
        <end position="286"/>
    </location>
</feature>
<proteinExistence type="predicted"/>
<dbReference type="PANTHER" id="PTHR30619:SF1">
    <property type="entry name" value="RECOMBINATION PROTEIN 2"/>
    <property type="match status" value="1"/>
</dbReference>
<comment type="caution">
    <text evidence="9">The sequence shown here is derived from an EMBL/GenBank/DDBJ whole genome shotgun (WGS) entry which is preliminary data.</text>
</comment>
<keyword evidence="5 7" id="KW-0472">Membrane</keyword>
<feature type="transmembrane region" description="Helical" evidence="7">
    <location>
        <begin position="490"/>
        <end position="511"/>
    </location>
</feature>
<evidence type="ECO:0000256" key="2">
    <source>
        <dbReference type="ARBA" id="ARBA00022475"/>
    </source>
</evidence>
<gene>
    <name evidence="9" type="ORF">QUG93_07655</name>
</gene>
<dbReference type="InterPro" id="IPR052159">
    <property type="entry name" value="Competence_DNA_uptake"/>
</dbReference>
<dbReference type="NCBIfam" id="TIGR00360">
    <property type="entry name" value="ComEC_N-term"/>
    <property type="match status" value="1"/>
</dbReference>
<accession>A0ABT7TPP5</accession>
<evidence type="ECO:0000256" key="7">
    <source>
        <dbReference type="SAM" id="Phobius"/>
    </source>
</evidence>
<feature type="transmembrane region" description="Helical" evidence="7">
    <location>
        <begin position="367"/>
        <end position="389"/>
    </location>
</feature>
<dbReference type="InterPro" id="IPR036866">
    <property type="entry name" value="RibonucZ/Hydroxyglut_hydro"/>
</dbReference>
<evidence type="ECO:0000259" key="8">
    <source>
        <dbReference type="SMART" id="SM00849"/>
    </source>
</evidence>
<protein>
    <submittedName>
        <fullName evidence="9">ComEC/Rec2 family competence protein</fullName>
    </submittedName>
</protein>
<feature type="transmembrane region" description="Helical" evidence="7">
    <location>
        <begin position="461"/>
        <end position="483"/>
    </location>
</feature>
<dbReference type="PANTHER" id="PTHR30619">
    <property type="entry name" value="DNA INTERNALIZATION/COMPETENCE PROTEIN COMEC/REC2"/>
    <property type="match status" value="1"/>
</dbReference>
<evidence type="ECO:0000256" key="6">
    <source>
        <dbReference type="SAM" id="MobiDB-lite"/>
    </source>
</evidence>
<feature type="transmembrane region" description="Helical" evidence="7">
    <location>
        <begin position="12"/>
        <end position="30"/>
    </location>
</feature>
<dbReference type="InterPro" id="IPR004477">
    <property type="entry name" value="ComEC_N"/>
</dbReference>
<feature type="transmembrane region" description="Helical" evidence="7">
    <location>
        <begin position="409"/>
        <end position="427"/>
    </location>
</feature>
<evidence type="ECO:0000313" key="9">
    <source>
        <dbReference type="EMBL" id="MDM7891558.1"/>
    </source>
</evidence>
<dbReference type="Gene3D" id="3.60.15.10">
    <property type="entry name" value="Ribonuclease Z/Hydroxyacylglutathione hydrolase-like"/>
    <property type="match status" value="1"/>
</dbReference>
<sequence>MRGVLDRDPGADDLRLAVPVAVGWVVAAVLVGAPRAAWWCVGAAAVVGAVVVLLLVVGVRPAPGVSTGLGFLAVAAACCALVGVAVGVGAPVRAPSVLLERSGRTVTVVVSLSRDLGDGDRSTTGTLRRVDGHDRLRVPVRVVPAAGLRAAAGSVLTGRATVEPDADGSPTAAVVFLRGTPTTAPPRGPLAATDGVRRAFVAVTADLPEPGGALLRGLAIGDRSGLDPATETAMETTALTHLTAVSGSNCAIVVALVVAVGRGIGLPRLPRAVAAVGLVVAFVVLVRPDPSIVRAAVMAVVVLVVRSSGRPLRGVPLLALTVLGMLVVDPWYARAPAFALSVLATSGILVLAPRLTEVLGRRLWRPVAVAVAVPVAAQLACWPVTVLLAPTLPTYAVPANLLAEPLAPAVTVVGLAACVLAPVWPWGAALVAHVAWAPAAVIGAVAHGAAALPAATLDWPAGGSGATAAAVVSAAVATAVLAPGPARARLLVVSGAVLVLGLGTVAVPRLVVRSSVPADWSVAACDVGQGDAVLVRDGSGPVALVDTGDDEELLARCLELLGVEHIDLLVLTHFDRDHVGAVASIVDRTAQALVGPVGRPKDERVVQSLDRAGVTVRTADDGTAGTLGAMRWRVAWPIAGATGSGNDASVVLETVPGPSCTTCVSGVFLGDLGEGAQRRLRPRLVGHPDVVKVAHHGSADQDPELYRQLAAPIGLIGVGADNTYGHPTRSALEMLRAAGTAAFRTDRQGTIAVSRADGGALRVWTERTDRAVPPSDELPTDEPAAAGAAAPAPAAACSAARPAAAGAGAPAPAPAPAPTAACSAARPAAARSSAGRASAWSGAARRIVAGPDPHDPYPHDPAPTEGTHARQEAHARRREDRAGSVVRRPSCARRARHRSRAVPGRTREQRPP</sequence>
<evidence type="ECO:0000256" key="5">
    <source>
        <dbReference type="ARBA" id="ARBA00023136"/>
    </source>
</evidence>
<dbReference type="SMART" id="SM00849">
    <property type="entry name" value="Lactamase_B"/>
    <property type="match status" value="1"/>
</dbReference>
<dbReference type="Pfam" id="PF00753">
    <property type="entry name" value="Lactamase_B"/>
    <property type="match status" value="1"/>
</dbReference>
<feature type="compositionally biased region" description="Basic and acidic residues" evidence="6">
    <location>
        <begin position="867"/>
        <end position="882"/>
    </location>
</feature>
<evidence type="ECO:0000256" key="3">
    <source>
        <dbReference type="ARBA" id="ARBA00022692"/>
    </source>
</evidence>
<feature type="domain" description="Metallo-beta-lactamase" evidence="8">
    <location>
        <begin position="529"/>
        <end position="721"/>
    </location>
</feature>
<dbReference type="RefSeq" id="WP_289473334.1">
    <property type="nucleotide sequence ID" value="NZ_JAUCMN010000004.1"/>
</dbReference>
<name>A0ABT7TPP5_9MICO</name>
<comment type="subcellular location">
    <subcellularLocation>
        <location evidence="1">Cell membrane</location>
        <topology evidence="1">Multi-pass membrane protein</topology>
    </subcellularLocation>
</comment>
<keyword evidence="2" id="KW-1003">Cell membrane</keyword>
<keyword evidence="3 7" id="KW-0812">Transmembrane</keyword>
<keyword evidence="10" id="KW-1185">Reference proteome</keyword>
<feature type="compositionally biased region" description="Basic residues" evidence="6">
    <location>
        <begin position="890"/>
        <end position="900"/>
    </location>
</feature>